<dbReference type="Pfam" id="PF01609">
    <property type="entry name" value="DDE_Tnp_1"/>
    <property type="match status" value="1"/>
</dbReference>
<dbReference type="EMBL" id="JAETWB010000091">
    <property type="protein sequence ID" value="MBL6082635.1"/>
    <property type="molecule type" value="Genomic_DNA"/>
</dbReference>
<dbReference type="RefSeq" id="WP_202835968.1">
    <property type="nucleotide sequence ID" value="NZ_JAETWB010000091.1"/>
</dbReference>
<evidence type="ECO:0000313" key="3">
    <source>
        <dbReference type="Proteomes" id="UP000660885"/>
    </source>
</evidence>
<gene>
    <name evidence="2" type="ORF">JMJ56_32235</name>
</gene>
<sequence length="173" mass="19518">MHDRLPAVAREAAGRHPEPYAAIIDSQTARATGVSGTARGYDVAKRTACPKRHILVDAAGLVLLAHVHAADLHDRIGTQVFIGQASPGEFPRLELVWADGAYADTFARWLEAERGWRVEVPKHRDRHLWRYGLEEKLKSFQVIPRRWVVEWIFAWLSTVAPARARLQTPARDC</sequence>
<comment type="caution">
    <text evidence="2">The sequence shown here is derived from an EMBL/GenBank/DDBJ whole genome shotgun (WGS) entry which is preliminary data.</text>
</comment>
<protein>
    <submittedName>
        <fullName evidence="2">Transposase</fullName>
    </submittedName>
</protein>
<name>A0ABS1UDN9_9PROT</name>
<keyword evidence="3" id="KW-1185">Reference proteome</keyword>
<feature type="domain" description="Transposase IS4-like" evidence="1">
    <location>
        <begin position="19"/>
        <end position="158"/>
    </location>
</feature>
<proteinExistence type="predicted"/>
<evidence type="ECO:0000259" key="1">
    <source>
        <dbReference type="Pfam" id="PF01609"/>
    </source>
</evidence>
<dbReference type="Proteomes" id="UP000660885">
    <property type="component" value="Unassembled WGS sequence"/>
</dbReference>
<accession>A0ABS1UDN9</accession>
<dbReference type="PANTHER" id="PTHR30007:SF0">
    <property type="entry name" value="TRANSPOSASE"/>
    <property type="match status" value="1"/>
</dbReference>
<organism evidence="2 3">
    <name type="scientific">Belnapia arida</name>
    <dbReference type="NCBI Taxonomy" id="2804533"/>
    <lineage>
        <taxon>Bacteria</taxon>
        <taxon>Pseudomonadati</taxon>
        <taxon>Pseudomonadota</taxon>
        <taxon>Alphaproteobacteria</taxon>
        <taxon>Acetobacterales</taxon>
        <taxon>Roseomonadaceae</taxon>
        <taxon>Belnapia</taxon>
    </lineage>
</organism>
<evidence type="ECO:0000313" key="2">
    <source>
        <dbReference type="EMBL" id="MBL6082635.1"/>
    </source>
</evidence>
<dbReference type="PANTHER" id="PTHR30007">
    <property type="entry name" value="PHP DOMAIN PROTEIN"/>
    <property type="match status" value="1"/>
</dbReference>
<reference evidence="2 3" key="1">
    <citation type="submission" date="2021-01" db="EMBL/GenBank/DDBJ databases">
        <title>Belnapia mucosa sp. nov. and Belnapia arida sp. nov., isolated from the Tabernas Desert (Almeria, Spain).</title>
        <authorList>
            <person name="Molina-Menor E."/>
            <person name="Vidal-Verdu A."/>
            <person name="Calonge A."/>
            <person name="Satari L."/>
            <person name="Pereto J."/>
            <person name="Porcar M."/>
        </authorList>
    </citation>
    <scope>NUCLEOTIDE SEQUENCE [LARGE SCALE GENOMIC DNA]</scope>
    <source>
        <strain evidence="2 3">T18</strain>
    </source>
</reference>
<dbReference type="InterPro" id="IPR002559">
    <property type="entry name" value="Transposase_11"/>
</dbReference>